<protein>
    <recommendedName>
        <fullName evidence="3">DUF5067 domain-containing protein</fullName>
    </recommendedName>
</protein>
<evidence type="ECO:0008006" key="3">
    <source>
        <dbReference type="Google" id="ProtNLM"/>
    </source>
</evidence>
<name>A0A6N3FM80_9CLOT</name>
<evidence type="ECO:0000313" key="2">
    <source>
        <dbReference type="EMBL" id="VYU53184.1"/>
    </source>
</evidence>
<proteinExistence type="predicted"/>
<dbReference type="EMBL" id="CACRTO010000041">
    <property type="protein sequence ID" value="VYU53184.1"/>
    <property type="molecule type" value="Genomic_DNA"/>
</dbReference>
<reference evidence="2" key="1">
    <citation type="submission" date="2019-11" db="EMBL/GenBank/DDBJ databases">
        <authorList>
            <person name="Feng L."/>
        </authorList>
    </citation>
    <scope>NUCLEOTIDE SEQUENCE</scope>
    <source>
        <strain evidence="2">CTertiumLFYP3</strain>
    </source>
</reference>
<organism evidence="2">
    <name type="scientific">Clostridium tertium</name>
    <dbReference type="NCBI Taxonomy" id="1559"/>
    <lineage>
        <taxon>Bacteria</taxon>
        <taxon>Bacillati</taxon>
        <taxon>Bacillota</taxon>
        <taxon>Clostridia</taxon>
        <taxon>Eubacteriales</taxon>
        <taxon>Clostridiaceae</taxon>
        <taxon>Clostridium</taxon>
    </lineage>
</organism>
<evidence type="ECO:0000256" key="1">
    <source>
        <dbReference type="SAM" id="SignalP"/>
    </source>
</evidence>
<sequence>MKKRRLLAILLVIATTITFVQCSRDIANEENYDEQTEIEEVKPVDKEEFFEKVNGTLKEYAEIVEKNSIGGYLIEERGNNEDEDDYGIYFDTYIEVMSSEKSIEDGSVYYLLTENEEGKLVQTDFTYVCSAVLRTPEFELDNYPVLKAHLEKIKEIDPKLDLDEIEKVVNETDEDRESHIFFNTDKDENINSKLEKGTLMLSFSYNENNEKEVCVDYTISNGGIVE</sequence>
<dbReference type="AlphaFoldDB" id="A0A6N3FM80"/>
<feature type="signal peptide" evidence="1">
    <location>
        <begin position="1"/>
        <end position="22"/>
    </location>
</feature>
<accession>A0A6N3FM80</accession>
<keyword evidence="1" id="KW-0732">Signal</keyword>
<dbReference type="RefSeq" id="WP_156627200.1">
    <property type="nucleotide sequence ID" value="NZ_CACRTO010000041.1"/>
</dbReference>
<feature type="chain" id="PRO_5038809428" description="DUF5067 domain-containing protein" evidence="1">
    <location>
        <begin position="23"/>
        <end position="226"/>
    </location>
</feature>
<gene>
    <name evidence="2" type="ORF">CTLFYP3_02749</name>
</gene>